<keyword evidence="1" id="KW-0862">Zinc</keyword>
<evidence type="ECO:0000313" key="4">
    <source>
        <dbReference type="EMBL" id="RZC11436.1"/>
    </source>
</evidence>
<evidence type="ECO:0000256" key="1">
    <source>
        <dbReference type="PROSITE-ProRule" id="PRU00047"/>
    </source>
</evidence>
<dbReference type="GO" id="GO:0003676">
    <property type="term" value="F:nucleic acid binding"/>
    <property type="evidence" value="ECO:0007669"/>
    <property type="project" value="InterPro"/>
</dbReference>
<evidence type="ECO:0000259" key="3">
    <source>
        <dbReference type="PROSITE" id="PS50158"/>
    </source>
</evidence>
<feature type="coiled-coil region" evidence="2">
    <location>
        <begin position="83"/>
        <end position="117"/>
    </location>
</feature>
<reference evidence="4 5" key="1">
    <citation type="submission" date="2018-09" db="EMBL/GenBank/DDBJ databases">
        <title>A high-quality reference genome of wild soybean provides a powerful tool to mine soybean genomes.</title>
        <authorList>
            <person name="Xie M."/>
            <person name="Chung C.Y.L."/>
            <person name="Li M.-W."/>
            <person name="Wong F.-L."/>
            <person name="Chan T.-F."/>
            <person name="Lam H.-M."/>
        </authorList>
    </citation>
    <scope>NUCLEOTIDE SEQUENCE [LARGE SCALE GENOMIC DNA]</scope>
    <source>
        <strain evidence="5">cv. W05</strain>
        <tissue evidence="4">Hypocotyl of etiolated seedlings</tissue>
    </source>
</reference>
<keyword evidence="1" id="KW-0479">Metal-binding</keyword>
<protein>
    <recommendedName>
        <fullName evidence="3">CCHC-type domain-containing protein</fullName>
    </recommendedName>
</protein>
<name>A0A445KKR8_GLYSO</name>
<dbReference type="PROSITE" id="PS50158">
    <property type="entry name" value="ZF_CCHC"/>
    <property type="match status" value="1"/>
</dbReference>
<accession>A0A445KKR8</accession>
<dbReference type="Gene3D" id="4.10.60.10">
    <property type="entry name" value="Zinc finger, CCHC-type"/>
    <property type="match status" value="1"/>
</dbReference>
<dbReference type="InterPro" id="IPR001878">
    <property type="entry name" value="Znf_CCHC"/>
</dbReference>
<dbReference type="Pfam" id="PF00098">
    <property type="entry name" value="zf-CCHC"/>
    <property type="match status" value="1"/>
</dbReference>
<dbReference type="Proteomes" id="UP000289340">
    <property type="component" value="Chromosome 5"/>
</dbReference>
<feature type="domain" description="CCHC-type" evidence="3">
    <location>
        <begin position="15"/>
        <end position="30"/>
    </location>
</feature>
<keyword evidence="1" id="KW-0863">Zinc-finger</keyword>
<dbReference type="SUPFAM" id="SSF57756">
    <property type="entry name" value="Retrovirus zinc finger-like domains"/>
    <property type="match status" value="1"/>
</dbReference>
<sequence length="132" mass="15663">MPKEKKDKDKNSIICYECKKPGHFKFECPKLEKGQGKKKHYKTKEKEGLMITWEDLDDTSSDEDDEEANICLMADTTLEESKSDQEDENSQELENKLKDLQKDLKELNELHDYQNEEKNDMWIECAQAYKDY</sequence>
<organism evidence="4 5">
    <name type="scientific">Glycine soja</name>
    <name type="common">Wild soybean</name>
    <dbReference type="NCBI Taxonomy" id="3848"/>
    <lineage>
        <taxon>Eukaryota</taxon>
        <taxon>Viridiplantae</taxon>
        <taxon>Streptophyta</taxon>
        <taxon>Embryophyta</taxon>
        <taxon>Tracheophyta</taxon>
        <taxon>Spermatophyta</taxon>
        <taxon>Magnoliopsida</taxon>
        <taxon>eudicotyledons</taxon>
        <taxon>Gunneridae</taxon>
        <taxon>Pentapetalae</taxon>
        <taxon>rosids</taxon>
        <taxon>fabids</taxon>
        <taxon>Fabales</taxon>
        <taxon>Fabaceae</taxon>
        <taxon>Papilionoideae</taxon>
        <taxon>50 kb inversion clade</taxon>
        <taxon>NPAAA clade</taxon>
        <taxon>indigoferoid/millettioid clade</taxon>
        <taxon>Phaseoleae</taxon>
        <taxon>Glycine</taxon>
        <taxon>Glycine subgen. Soja</taxon>
    </lineage>
</organism>
<keyword evidence="2" id="KW-0175">Coiled coil</keyword>
<dbReference type="SMART" id="SM00343">
    <property type="entry name" value="ZnF_C2HC"/>
    <property type="match status" value="1"/>
</dbReference>
<evidence type="ECO:0000313" key="5">
    <source>
        <dbReference type="Proteomes" id="UP000289340"/>
    </source>
</evidence>
<keyword evidence="5" id="KW-1185">Reference proteome</keyword>
<dbReference type="AlphaFoldDB" id="A0A445KKR8"/>
<dbReference type="GO" id="GO:0008270">
    <property type="term" value="F:zinc ion binding"/>
    <property type="evidence" value="ECO:0007669"/>
    <property type="project" value="UniProtKB-KW"/>
</dbReference>
<comment type="caution">
    <text evidence="4">The sequence shown here is derived from an EMBL/GenBank/DDBJ whole genome shotgun (WGS) entry which is preliminary data.</text>
</comment>
<dbReference type="EMBL" id="QZWG01000005">
    <property type="protein sequence ID" value="RZC11436.1"/>
    <property type="molecule type" value="Genomic_DNA"/>
</dbReference>
<dbReference type="InterPro" id="IPR036875">
    <property type="entry name" value="Znf_CCHC_sf"/>
</dbReference>
<evidence type="ECO:0000256" key="2">
    <source>
        <dbReference type="SAM" id="Coils"/>
    </source>
</evidence>
<gene>
    <name evidence="4" type="ORF">D0Y65_011570</name>
</gene>
<proteinExistence type="predicted"/>